<dbReference type="OrthoDB" id="410267at2759"/>
<evidence type="ECO:0000256" key="2">
    <source>
        <dbReference type="ARBA" id="ARBA00022448"/>
    </source>
</evidence>
<sequence length="459" mass="51785">MIYKLIPDKYRKWSTLLGGFLIHLSIGSILTFGNMIPYITSYLRVYGKHNIRYSQTIWIATAYNFAFALSSLFSGVLVSHLNFKIKFNILIGIVLSTLGTCLTYLTIQYSFLLTVLTYGILFGIGSGFSYVGPLSIAMKWFPKNNGFSNSIILFGYGTSSIIFDQIQTMYINPNNLSPDQVFSSINSNEKYFSNLNLLEKIPNTFLILGLTYLIIQLLGFLLLAEKPELIETKTINVDNEFSIELPVNKQNSLGVFYEDPNDGLTLKLASKKPVFWILFFIVFAQIVPCGLVLNFYKTFGLTFISNDKFLSQVGSISALFNALGNFLWGFLIEKMSYKITNLILSTCLVALTSTLYLIQYSNLNFLYAIHVGFIMVCRSGIFVLLPTVTARTFGPKHFQAIYGALNLAGLLSSFVIGELGSHVYLFGWFWLFFTCSLIAFLGWLLAFCYNVKNSKNEYV</sequence>
<dbReference type="AlphaFoldDB" id="A0A814C977"/>
<comment type="subcellular location">
    <subcellularLocation>
        <location evidence="1">Membrane</location>
        <topology evidence="1">Multi-pass membrane protein</topology>
    </subcellularLocation>
</comment>
<feature type="transmembrane region" description="Helical" evidence="6">
    <location>
        <begin position="339"/>
        <end position="359"/>
    </location>
</feature>
<feature type="transmembrane region" description="Helical" evidence="6">
    <location>
        <begin position="151"/>
        <end position="171"/>
    </location>
</feature>
<evidence type="ECO:0000256" key="5">
    <source>
        <dbReference type="ARBA" id="ARBA00023136"/>
    </source>
</evidence>
<feature type="transmembrane region" description="Helical" evidence="6">
    <location>
        <begin position="111"/>
        <end position="131"/>
    </location>
</feature>
<reference evidence="8" key="1">
    <citation type="submission" date="2021-02" db="EMBL/GenBank/DDBJ databases">
        <authorList>
            <person name="Nowell W R."/>
        </authorList>
    </citation>
    <scope>NUCLEOTIDE SEQUENCE</scope>
    <source>
        <strain evidence="8">Ploen Becks lab</strain>
    </source>
</reference>
<feature type="transmembrane region" description="Helical" evidence="6">
    <location>
        <begin position="12"/>
        <end position="36"/>
    </location>
</feature>
<accession>A0A814C977</accession>
<comment type="caution">
    <text evidence="8">The sequence shown here is derived from an EMBL/GenBank/DDBJ whole genome shotgun (WGS) entry which is preliminary data.</text>
</comment>
<evidence type="ECO:0000256" key="1">
    <source>
        <dbReference type="ARBA" id="ARBA00004141"/>
    </source>
</evidence>
<dbReference type="SUPFAM" id="SSF103473">
    <property type="entry name" value="MFS general substrate transporter"/>
    <property type="match status" value="1"/>
</dbReference>
<evidence type="ECO:0000256" key="6">
    <source>
        <dbReference type="SAM" id="Phobius"/>
    </source>
</evidence>
<proteinExistence type="predicted"/>
<keyword evidence="9" id="KW-1185">Reference proteome</keyword>
<feature type="transmembrane region" description="Helical" evidence="6">
    <location>
        <begin position="428"/>
        <end position="449"/>
    </location>
</feature>
<protein>
    <recommendedName>
        <fullName evidence="7">Major facilitator superfamily (MFS) profile domain-containing protein</fullName>
    </recommendedName>
</protein>
<keyword evidence="4 6" id="KW-1133">Transmembrane helix</keyword>
<feature type="transmembrane region" description="Helical" evidence="6">
    <location>
        <begin position="365"/>
        <end position="385"/>
    </location>
</feature>
<dbReference type="PROSITE" id="PS50850">
    <property type="entry name" value="MFS"/>
    <property type="match status" value="1"/>
</dbReference>
<evidence type="ECO:0000256" key="3">
    <source>
        <dbReference type="ARBA" id="ARBA00022692"/>
    </source>
</evidence>
<dbReference type="GO" id="GO:0022857">
    <property type="term" value="F:transmembrane transporter activity"/>
    <property type="evidence" value="ECO:0007669"/>
    <property type="project" value="InterPro"/>
</dbReference>
<evidence type="ECO:0000313" key="8">
    <source>
        <dbReference type="EMBL" id="CAF0937012.1"/>
    </source>
</evidence>
<dbReference type="Pfam" id="PF07690">
    <property type="entry name" value="MFS_1"/>
    <property type="match status" value="2"/>
</dbReference>
<feature type="transmembrane region" description="Helical" evidence="6">
    <location>
        <begin position="56"/>
        <end position="78"/>
    </location>
</feature>
<dbReference type="GO" id="GO:0016020">
    <property type="term" value="C:membrane"/>
    <property type="evidence" value="ECO:0007669"/>
    <property type="project" value="UniProtKB-SubCell"/>
</dbReference>
<dbReference type="InterPro" id="IPR020846">
    <property type="entry name" value="MFS_dom"/>
</dbReference>
<dbReference type="InterPro" id="IPR011701">
    <property type="entry name" value="MFS"/>
</dbReference>
<dbReference type="Proteomes" id="UP000663879">
    <property type="component" value="Unassembled WGS sequence"/>
</dbReference>
<keyword evidence="2" id="KW-0813">Transport</keyword>
<feature type="transmembrane region" description="Helical" evidence="6">
    <location>
        <begin position="397"/>
        <end position="416"/>
    </location>
</feature>
<feature type="domain" description="Major facilitator superfamily (MFS) profile" evidence="7">
    <location>
        <begin position="11"/>
        <end position="454"/>
    </location>
</feature>
<feature type="transmembrane region" description="Helical" evidence="6">
    <location>
        <begin position="205"/>
        <end position="224"/>
    </location>
</feature>
<dbReference type="EMBL" id="CAJNOC010002500">
    <property type="protein sequence ID" value="CAF0937012.1"/>
    <property type="molecule type" value="Genomic_DNA"/>
</dbReference>
<dbReference type="Gene3D" id="1.20.1250.20">
    <property type="entry name" value="MFS general substrate transporter like domains"/>
    <property type="match status" value="2"/>
</dbReference>
<keyword evidence="5 6" id="KW-0472">Membrane</keyword>
<dbReference type="InterPro" id="IPR052983">
    <property type="entry name" value="MFS_Riboflavin_Transporter"/>
</dbReference>
<feature type="transmembrane region" description="Helical" evidence="6">
    <location>
        <begin position="274"/>
        <end position="293"/>
    </location>
</feature>
<name>A0A814C977_9BILA</name>
<evidence type="ECO:0000259" key="7">
    <source>
        <dbReference type="PROSITE" id="PS50850"/>
    </source>
</evidence>
<keyword evidence="3 6" id="KW-0812">Transmembrane</keyword>
<feature type="transmembrane region" description="Helical" evidence="6">
    <location>
        <begin position="313"/>
        <end position="332"/>
    </location>
</feature>
<dbReference type="PANTHER" id="PTHR43385:SF1">
    <property type="entry name" value="RIBOFLAVIN TRANSPORTER RIBJ"/>
    <property type="match status" value="1"/>
</dbReference>
<dbReference type="PANTHER" id="PTHR43385">
    <property type="entry name" value="RIBOFLAVIN TRANSPORTER RIBJ"/>
    <property type="match status" value="1"/>
</dbReference>
<evidence type="ECO:0000313" key="9">
    <source>
        <dbReference type="Proteomes" id="UP000663879"/>
    </source>
</evidence>
<feature type="transmembrane region" description="Helical" evidence="6">
    <location>
        <begin position="85"/>
        <end position="105"/>
    </location>
</feature>
<dbReference type="InterPro" id="IPR036259">
    <property type="entry name" value="MFS_trans_sf"/>
</dbReference>
<organism evidence="8 9">
    <name type="scientific">Brachionus calyciflorus</name>
    <dbReference type="NCBI Taxonomy" id="104777"/>
    <lineage>
        <taxon>Eukaryota</taxon>
        <taxon>Metazoa</taxon>
        <taxon>Spiralia</taxon>
        <taxon>Gnathifera</taxon>
        <taxon>Rotifera</taxon>
        <taxon>Eurotatoria</taxon>
        <taxon>Monogononta</taxon>
        <taxon>Pseudotrocha</taxon>
        <taxon>Ploima</taxon>
        <taxon>Brachionidae</taxon>
        <taxon>Brachionus</taxon>
    </lineage>
</organism>
<gene>
    <name evidence="8" type="ORF">OXX778_LOCUS13217</name>
</gene>
<evidence type="ECO:0000256" key="4">
    <source>
        <dbReference type="ARBA" id="ARBA00022989"/>
    </source>
</evidence>